<sequence length="106" mass="11669">MGLFHHESEEAKQYSKFNELVFARKGEAEISYELIGGAAAYDAANAWEEHKVKMGEPENAAQAKEIVAGYAGTYVTMMVETQGLDYIDPARAKHEAKGRIESAIDS</sequence>
<reference evidence="1" key="2">
    <citation type="journal article" date="2019" name="bioRxiv">
        <title>Genomics, evolutionary history and diagnostics of the Alternaria alternata species group including apple and Asian pear pathotypes.</title>
        <authorList>
            <person name="Armitage A.D."/>
            <person name="Cockerton H.M."/>
            <person name="Sreenivasaprasad S."/>
            <person name="Woodhall J.W."/>
            <person name="Lane C.R."/>
            <person name="Harrison R.J."/>
            <person name="Clarkson J.P."/>
        </authorList>
    </citation>
    <scope>NUCLEOTIDE SEQUENCE</scope>
    <source>
        <strain evidence="1">FERA 1164</strain>
    </source>
</reference>
<accession>A0AB37W6A9</accession>
<name>A0AB37W6A9_9PLEO</name>
<proteinExistence type="predicted"/>
<dbReference type="InterPro" id="IPR022234">
    <property type="entry name" value="DUF3759"/>
</dbReference>
<comment type="caution">
    <text evidence="1">The sequence shown here is derived from an EMBL/GenBank/DDBJ whole genome shotgun (WGS) entry which is preliminary data.</text>
</comment>
<gene>
    <name evidence="1" type="ORF">AA0115_g10757</name>
</gene>
<dbReference type="PANTHER" id="PTHR37450">
    <property type="entry name" value="CIPC PROTEIN"/>
    <property type="match status" value="1"/>
</dbReference>
<dbReference type="AlphaFoldDB" id="A0AB37W6A9"/>
<evidence type="ECO:0000313" key="2">
    <source>
        <dbReference type="Proteomes" id="UP000292340"/>
    </source>
</evidence>
<dbReference type="EMBL" id="PDXB01000043">
    <property type="protein sequence ID" value="RYN19416.1"/>
    <property type="molecule type" value="Genomic_DNA"/>
</dbReference>
<dbReference type="PANTHER" id="PTHR37450:SF1">
    <property type="entry name" value="CIPC PROTEIN"/>
    <property type="match status" value="1"/>
</dbReference>
<dbReference type="Pfam" id="PF12585">
    <property type="entry name" value="DUF3759"/>
    <property type="match status" value="1"/>
</dbReference>
<protein>
    <submittedName>
        <fullName evidence="1">Uncharacterized protein</fullName>
    </submittedName>
</protein>
<evidence type="ECO:0000313" key="1">
    <source>
        <dbReference type="EMBL" id="RYN19416.1"/>
    </source>
</evidence>
<reference evidence="1" key="1">
    <citation type="submission" date="2017-10" db="EMBL/GenBank/DDBJ databases">
        <authorList>
            <person name="Armitage A.D."/>
            <person name="Barbara D.J."/>
            <person name="Woodhall J.W."/>
            <person name="Sreenivasaprasad S."/>
            <person name="Lane C.R."/>
            <person name="Clarkson J.P."/>
            <person name="Harrison R.J."/>
        </authorList>
    </citation>
    <scope>NUCLEOTIDE SEQUENCE</scope>
    <source>
        <strain evidence="1">FERA 1164</strain>
    </source>
</reference>
<dbReference type="Proteomes" id="UP000292340">
    <property type="component" value="Unassembled WGS sequence"/>
</dbReference>
<organism evidence="1 2">
    <name type="scientific">Alternaria tenuissima</name>
    <dbReference type="NCBI Taxonomy" id="119927"/>
    <lineage>
        <taxon>Eukaryota</taxon>
        <taxon>Fungi</taxon>
        <taxon>Dikarya</taxon>
        <taxon>Ascomycota</taxon>
        <taxon>Pezizomycotina</taxon>
        <taxon>Dothideomycetes</taxon>
        <taxon>Pleosporomycetidae</taxon>
        <taxon>Pleosporales</taxon>
        <taxon>Pleosporineae</taxon>
        <taxon>Pleosporaceae</taxon>
        <taxon>Alternaria</taxon>
        <taxon>Alternaria sect. Alternaria</taxon>
        <taxon>Alternaria alternata complex</taxon>
    </lineage>
</organism>